<proteinExistence type="predicted"/>
<evidence type="ECO:0000256" key="1">
    <source>
        <dbReference type="SAM" id="MobiDB-lite"/>
    </source>
</evidence>
<dbReference type="Proteomes" id="UP000620104">
    <property type="component" value="Unassembled WGS sequence"/>
</dbReference>
<keyword evidence="3" id="KW-1185">Reference proteome</keyword>
<gene>
    <name evidence="2" type="ORF">NliqN6_4966</name>
</gene>
<comment type="caution">
    <text evidence="2">The sequence shown here is derived from an EMBL/GenBank/DDBJ whole genome shotgun (WGS) entry which is preliminary data.</text>
</comment>
<dbReference type="EMBL" id="BLZA01000030">
    <property type="protein sequence ID" value="GHJ88564.1"/>
    <property type="molecule type" value="Genomic_DNA"/>
</dbReference>
<organism evidence="2 3">
    <name type="scientific">Naganishia liquefaciens</name>
    <dbReference type="NCBI Taxonomy" id="104408"/>
    <lineage>
        <taxon>Eukaryota</taxon>
        <taxon>Fungi</taxon>
        <taxon>Dikarya</taxon>
        <taxon>Basidiomycota</taxon>
        <taxon>Agaricomycotina</taxon>
        <taxon>Tremellomycetes</taxon>
        <taxon>Filobasidiales</taxon>
        <taxon>Filobasidiaceae</taxon>
        <taxon>Naganishia</taxon>
    </lineage>
</organism>
<feature type="compositionally biased region" description="Polar residues" evidence="1">
    <location>
        <begin position="1"/>
        <end position="12"/>
    </location>
</feature>
<dbReference type="AlphaFoldDB" id="A0A8H3TYK7"/>
<protein>
    <submittedName>
        <fullName evidence="2">Uncharacterized protein</fullName>
    </submittedName>
</protein>
<name>A0A8H3TYK7_9TREE</name>
<evidence type="ECO:0000313" key="2">
    <source>
        <dbReference type="EMBL" id="GHJ88564.1"/>
    </source>
</evidence>
<evidence type="ECO:0000313" key="3">
    <source>
        <dbReference type="Proteomes" id="UP000620104"/>
    </source>
</evidence>
<dbReference type="OrthoDB" id="2588441at2759"/>
<feature type="region of interest" description="Disordered" evidence="1">
    <location>
        <begin position="1"/>
        <end position="45"/>
    </location>
</feature>
<reference evidence="2" key="1">
    <citation type="submission" date="2020-07" db="EMBL/GenBank/DDBJ databases">
        <title>Draft Genome Sequence of a Deep-Sea Yeast, Naganishia (Cryptococcus) liquefaciens strain N6.</title>
        <authorList>
            <person name="Han Y.W."/>
            <person name="Kajitani R."/>
            <person name="Morimoto H."/>
            <person name="Parhat M."/>
            <person name="Tsubouchi H."/>
            <person name="Bakenova O."/>
            <person name="Ogata M."/>
            <person name="Argunhan B."/>
            <person name="Aoki R."/>
            <person name="Kajiwara S."/>
            <person name="Itoh T."/>
            <person name="Iwasaki H."/>
        </authorList>
    </citation>
    <scope>NUCLEOTIDE SEQUENCE</scope>
    <source>
        <strain evidence="2">N6</strain>
    </source>
</reference>
<feature type="compositionally biased region" description="Polar residues" evidence="1">
    <location>
        <begin position="21"/>
        <end position="42"/>
    </location>
</feature>
<sequence length="410" mass="46658">MSITSKRTSTQPMKRALEDGVSSTIESATPTETSPAERSGTPSKLCPKNLKRYDKLILWDGMPRRNDTAGKSFDWPFLNEIGAVSNALMSLVTVMKETGNNNNVDVFLPDYIPSVIFGADPAYYTLDENFANDKHAIETGQYRPKIRLTEGHAPQGAVNLNLFPMDEEGPLQICVYFPLEKNPQDNDEPVVWWRALSWAFLHPDVQDRLKTREWWKGELKNQDKSQFTTMAVLEMLTGYRAEYIYKKGSDAEKFLGVDDTLQDKSRFMDWILGDEIDDNEKKLRNLPTANWNPTIMKSRDTGIRAVKPFPKGANITPQGLVALLDTRASGYATNVINPNDPEAVDRHRSYDELFDYVAQDEETQRLSMSWIARLKLEKSNKSPLAGAEARVARQKQGIREMEYFEPRDFA</sequence>
<accession>A0A8H3TYK7</accession>